<organism evidence="1 2">
    <name type="scientific">Luteimonas fraxinea</name>
    <dbReference type="NCBI Taxonomy" id="2901869"/>
    <lineage>
        <taxon>Bacteria</taxon>
        <taxon>Pseudomonadati</taxon>
        <taxon>Pseudomonadota</taxon>
        <taxon>Gammaproteobacteria</taxon>
        <taxon>Lysobacterales</taxon>
        <taxon>Lysobacteraceae</taxon>
        <taxon>Luteimonas</taxon>
    </lineage>
</organism>
<dbReference type="SUPFAM" id="SSF56634">
    <property type="entry name" value="Heme-dependent catalase-like"/>
    <property type="match status" value="1"/>
</dbReference>
<dbReference type="RefSeq" id="WP_232133974.1">
    <property type="nucleotide sequence ID" value="NZ_CP089507.1"/>
</dbReference>
<dbReference type="Gene3D" id="2.40.180.10">
    <property type="entry name" value="Catalase core domain"/>
    <property type="match status" value="1"/>
</dbReference>
<dbReference type="Proteomes" id="UP001430360">
    <property type="component" value="Unassembled WGS sequence"/>
</dbReference>
<proteinExistence type="predicted"/>
<reference evidence="1" key="1">
    <citation type="submission" date="2021-12" db="EMBL/GenBank/DDBJ databases">
        <authorList>
            <person name="Ulrich A."/>
        </authorList>
    </citation>
    <scope>NUCLEOTIDE SEQUENCE</scope>
    <source>
        <strain evidence="1">A1P009</strain>
    </source>
</reference>
<protein>
    <submittedName>
        <fullName evidence="1">Catalase family protein</fullName>
    </submittedName>
</protein>
<accession>A0ABS8U6Q0</accession>
<dbReference type="CDD" id="cd08152">
    <property type="entry name" value="y4iL_like"/>
    <property type="match status" value="1"/>
</dbReference>
<reference evidence="1" key="2">
    <citation type="journal article" date="2022" name="Syst. Appl. Microbiol.">
        <title>Physiological and genomic characterisation of Luteimonas fraxinea sp. nov., a bacterial species associated with trees tolerant to ash dieback.</title>
        <authorList>
            <person name="Ulrich K."/>
            <person name="Becker R."/>
            <person name="Behrendt U."/>
            <person name="Kube M."/>
            <person name="Schneck V."/>
            <person name="Ulrich A."/>
        </authorList>
    </citation>
    <scope>NUCLEOTIDE SEQUENCE</scope>
    <source>
        <strain evidence="1">A1P009</strain>
    </source>
</reference>
<sequence>MSVPTPDTFARYDERLATPGPDEAELAADLVEVLQSIQQITLEDEGHGLRAVHAKSHGLLEATLHIDDGLAPELAQGLFAQPGRYDTVLRLSTTPGDLLSDRVSTPRGVAMRICGVEGARLEGSEDMAVQEFILVNGPTFNSPNGKSFLRNLKLLAKTTDRMDRTKRVISAILRGTERGLEAMGGESATLKSMGGEPPNHILGETFFTQLPIRHGDYIAKYQLVPVSTSLRALTDVRLDLKDDDAIRDAVVAFFGANTAEWELRAQLSTSLADMPVDDASAEWDEARSPFRTVARLVAGPQAAWTQALSREIDDGVGFSPWHGLAAHRPLGEIMRLRKPAYEASHRFRAQHNGQPLQRGCPFAGAGSRA</sequence>
<dbReference type="InterPro" id="IPR020835">
    <property type="entry name" value="Catalase_sf"/>
</dbReference>
<gene>
    <name evidence="1" type="ORF">LTT95_00535</name>
</gene>
<dbReference type="PANTHER" id="PTHR36195:SF4">
    <property type="entry name" value="DOMAIN PROTEIN, PUTATIVE (AFU_ORTHOLOGUE AFUA_5G01990)-RELATED"/>
    <property type="match status" value="1"/>
</dbReference>
<comment type="caution">
    <text evidence="1">The sequence shown here is derived from an EMBL/GenBank/DDBJ whole genome shotgun (WGS) entry which is preliminary data.</text>
</comment>
<dbReference type="PANTHER" id="PTHR36195">
    <property type="entry name" value="DOMAIN PROTEIN, PUTATIVE (AFU_ORTHOLOGUE AFUA_5G01990)-RELATED-RELATED"/>
    <property type="match status" value="1"/>
</dbReference>
<evidence type="ECO:0000313" key="2">
    <source>
        <dbReference type="Proteomes" id="UP001430360"/>
    </source>
</evidence>
<evidence type="ECO:0000313" key="1">
    <source>
        <dbReference type="EMBL" id="MCD9095427.1"/>
    </source>
</evidence>
<name>A0ABS8U6Q0_9GAMM</name>
<dbReference type="EMBL" id="JAJQKU010000001">
    <property type="protein sequence ID" value="MCD9095427.1"/>
    <property type="molecule type" value="Genomic_DNA"/>
</dbReference>
<keyword evidence="2" id="KW-1185">Reference proteome</keyword>